<keyword evidence="3 5" id="KW-1133">Transmembrane helix</keyword>
<comment type="subcellular location">
    <subcellularLocation>
        <location evidence="5">Cell inner membrane</location>
        <topology evidence="5">Multi-pass membrane protein</topology>
    </subcellularLocation>
    <subcellularLocation>
        <location evidence="1">Membrane</location>
        <topology evidence="1">Multi-pass membrane protein</topology>
    </subcellularLocation>
</comment>
<proteinExistence type="inferred from homology"/>
<organism evidence="7 8">
    <name type="scientific">Ferrovum myxofaciens</name>
    <dbReference type="NCBI Taxonomy" id="416213"/>
    <lineage>
        <taxon>Bacteria</taxon>
        <taxon>Pseudomonadati</taxon>
        <taxon>Pseudomonadota</taxon>
        <taxon>Betaproteobacteria</taxon>
        <taxon>Ferrovales</taxon>
        <taxon>Ferrovaceae</taxon>
        <taxon>Ferrovum</taxon>
    </lineage>
</organism>
<dbReference type="PRINTS" id="PR00164">
    <property type="entry name" value="ABC2TRNSPORT"/>
</dbReference>
<evidence type="ECO:0000313" key="8">
    <source>
        <dbReference type="Proteomes" id="UP000075653"/>
    </source>
</evidence>
<feature type="domain" description="ABC transmembrane type-2" evidence="6">
    <location>
        <begin position="18"/>
        <end position="247"/>
    </location>
</feature>
<dbReference type="Pfam" id="PF01061">
    <property type="entry name" value="ABC2_membrane"/>
    <property type="match status" value="1"/>
</dbReference>
<evidence type="ECO:0000259" key="6">
    <source>
        <dbReference type="PROSITE" id="PS51012"/>
    </source>
</evidence>
<dbReference type="InterPro" id="IPR052522">
    <property type="entry name" value="ABC-2_transport_permease"/>
</dbReference>
<keyword evidence="5" id="KW-1003">Cell membrane</keyword>
<dbReference type="PANTHER" id="PTHR43332:SF1">
    <property type="entry name" value="TRANSPORT PERMEASE PROTEIN"/>
    <property type="match status" value="1"/>
</dbReference>
<evidence type="ECO:0000256" key="2">
    <source>
        <dbReference type="ARBA" id="ARBA00022692"/>
    </source>
</evidence>
<feature type="transmembrane region" description="Helical" evidence="5">
    <location>
        <begin position="138"/>
        <end position="160"/>
    </location>
</feature>
<dbReference type="PATRIC" id="fig|1789004.3.peg.267"/>
<evidence type="ECO:0000256" key="5">
    <source>
        <dbReference type="RuleBase" id="RU361157"/>
    </source>
</evidence>
<evidence type="ECO:0000313" key="7">
    <source>
        <dbReference type="EMBL" id="KXW59208.1"/>
    </source>
</evidence>
<feature type="transmembrane region" description="Helical" evidence="5">
    <location>
        <begin position="54"/>
        <end position="72"/>
    </location>
</feature>
<name>A0A149W191_9PROT</name>
<dbReference type="InterPro" id="IPR047817">
    <property type="entry name" value="ABC2_TM_bact-type"/>
</dbReference>
<keyword evidence="2 5" id="KW-0812">Transmembrane</keyword>
<dbReference type="PANTHER" id="PTHR43332">
    <property type="entry name" value="INNER MEMBRANE TRANSPORT PERMEASE YADH-RELATED"/>
    <property type="match status" value="1"/>
</dbReference>
<dbReference type="RefSeq" id="WP_062187329.1">
    <property type="nucleotide sequence ID" value="NZ_CP149478.1"/>
</dbReference>
<dbReference type="AlphaFoldDB" id="A0A149W191"/>
<keyword evidence="5" id="KW-0813">Transport</keyword>
<comment type="caution">
    <text evidence="7">The sequence shown here is derived from an EMBL/GenBank/DDBJ whole genome shotgun (WGS) entry which is preliminary data.</text>
</comment>
<dbReference type="InterPro" id="IPR000412">
    <property type="entry name" value="ABC_2_transport"/>
</dbReference>
<keyword evidence="8" id="KW-1185">Reference proteome</keyword>
<sequence length="252" mass="27738">MGVGFATLFGKEVLRFWKVSFQTLLAPLVSTLLYLVVFAQVLGQRISVYPGVGYAEFLVPGLVMMAMLQNAFANSSSSLVQSKITGNLVFVLLAPLSEMEFFLAYVLAAMLRGLLVGSVVLITAGFFFPLQIHSLLWILVFCLLATGLSGALGVLAGVWAEKFDQMAAWQNFLILPLTFLSGAFYSLHSLPPLWHFISRFNPFFYAIDGFRYGFIGASDVSPWESLLIVGSTCLALSWVTLALLRSGWRVRP</sequence>
<gene>
    <name evidence="7" type="primary">yadH</name>
    <name evidence="7" type="ORF">FEMY_02660</name>
</gene>
<dbReference type="GO" id="GO:0140359">
    <property type="term" value="F:ABC-type transporter activity"/>
    <property type="evidence" value="ECO:0007669"/>
    <property type="project" value="InterPro"/>
</dbReference>
<evidence type="ECO:0000256" key="1">
    <source>
        <dbReference type="ARBA" id="ARBA00004141"/>
    </source>
</evidence>
<feature type="transmembrane region" description="Helical" evidence="5">
    <location>
        <begin position="226"/>
        <end position="244"/>
    </location>
</feature>
<dbReference type="PROSITE" id="PS51012">
    <property type="entry name" value="ABC_TM2"/>
    <property type="match status" value="1"/>
</dbReference>
<dbReference type="EMBL" id="LRRD01000004">
    <property type="protein sequence ID" value="KXW59208.1"/>
    <property type="molecule type" value="Genomic_DNA"/>
</dbReference>
<reference evidence="7 8" key="1">
    <citation type="submission" date="2016-01" db="EMBL/GenBank/DDBJ databases">
        <title>Genome sequence of the acidophilic iron oxidising Ferrovum strain Z-31.</title>
        <authorList>
            <person name="Poehlein A."/>
            <person name="Ullrich S.R."/>
            <person name="Schloemann M."/>
            <person name="Muehling M."/>
            <person name="Daniel R."/>
        </authorList>
    </citation>
    <scope>NUCLEOTIDE SEQUENCE [LARGE SCALE GENOMIC DNA]</scope>
    <source>
        <strain evidence="7 8">Z-31</strain>
    </source>
</reference>
<evidence type="ECO:0000256" key="3">
    <source>
        <dbReference type="ARBA" id="ARBA00022989"/>
    </source>
</evidence>
<feature type="transmembrane region" description="Helical" evidence="5">
    <location>
        <begin position="84"/>
        <end position="107"/>
    </location>
</feature>
<keyword evidence="4 5" id="KW-0472">Membrane</keyword>
<feature type="transmembrane region" description="Helical" evidence="5">
    <location>
        <begin position="114"/>
        <end position="132"/>
    </location>
</feature>
<accession>A0A149W191</accession>
<protein>
    <recommendedName>
        <fullName evidence="5">Transport permease protein</fullName>
    </recommendedName>
</protein>
<comment type="similarity">
    <text evidence="5">Belongs to the ABC-2 integral membrane protein family.</text>
</comment>
<dbReference type="Proteomes" id="UP000075653">
    <property type="component" value="Unassembled WGS sequence"/>
</dbReference>
<dbReference type="GO" id="GO:0043190">
    <property type="term" value="C:ATP-binding cassette (ABC) transporter complex"/>
    <property type="evidence" value="ECO:0007669"/>
    <property type="project" value="InterPro"/>
</dbReference>
<dbReference type="PIRSF" id="PIRSF006648">
    <property type="entry name" value="DrrB"/>
    <property type="match status" value="1"/>
</dbReference>
<evidence type="ECO:0000256" key="4">
    <source>
        <dbReference type="ARBA" id="ARBA00023136"/>
    </source>
</evidence>
<feature type="transmembrane region" description="Helical" evidence="5">
    <location>
        <begin position="172"/>
        <end position="194"/>
    </location>
</feature>
<dbReference type="STRING" id="1789004.FEMY_02660"/>
<dbReference type="InterPro" id="IPR013525">
    <property type="entry name" value="ABC2_TM"/>
</dbReference>
<feature type="transmembrane region" description="Helical" evidence="5">
    <location>
        <begin position="20"/>
        <end position="42"/>
    </location>
</feature>